<dbReference type="Proteomes" id="UP000531659">
    <property type="component" value="Unassembled WGS sequence"/>
</dbReference>
<dbReference type="PROSITE" id="PS00356">
    <property type="entry name" value="HTH_LACI_1"/>
    <property type="match status" value="1"/>
</dbReference>
<dbReference type="AlphaFoldDB" id="A0A7Y3SYH1"/>
<organism evidence="5 6">
    <name type="scientific">Clostridium estertheticum</name>
    <dbReference type="NCBI Taxonomy" id="238834"/>
    <lineage>
        <taxon>Bacteria</taxon>
        <taxon>Bacillati</taxon>
        <taxon>Bacillota</taxon>
        <taxon>Clostridia</taxon>
        <taxon>Eubacteriales</taxon>
        <taxon>Clostridiaceae</taxon>
        <taxon>Clostridium</taxon>
    </lineage>
</organism>
<evidence type="ECO:0000256" key="3">
    <source>
        <dbReference type="ARBA" id="ARBA00023163"/>
    </source>
</evidence>
<dbReference type="Pfam" id="PF13377">
    <property type="entry name" value="Peripla_BP_3"/>
    <property type="match status" value="1"/>
</dbReference>
<dbReference type="SUPFAM" id="SSF53822">
    <property type="entry name" value="Periplasmic binding protein-like I"/>
    <property type="match status" value="1"/>
</dbReference>
<comment type="caution">
    <text evidence="5">The sequence shown here is derived from an EMBL/GenBank/DDBJ whole genome shotgun (WGS) entry which is preliminary data.</text>
</comment>
<reference evidence="5 6" key="1">
    <citation type="submission" date="2020-05" db="EMBL/GenBank/DDBJ databases">
        <title>Complete genome of Clostridium estertheticum subspecies estertheticum, isolated from Vacuum packed lamb meat from New Zealand imported to Switzerland.</title>
        <authorList>
            <person name="Wambui J."/>
            <person name="Stevens M.J.A."/>
            <person name="Stephan R."/>
        </authorList>
    </citation>
    <scope>NUCLEOTIDE SEQUENCE [LARGE SCALE GENOMIC DNA]</scope>
    <source>
        <strain evidence="5 6">CEST001</strain>
    </source>
</reference>
<evidence type="ECO:0000313" key="6">
    <source>
        <dbReference type="Proteomes" id="UP000531659"/>
    </source>
</evidence>
<evidence type="ECO:0000256" key="2">
    <source>
        <dbReference type="ARBA" id="ARBA00023125"/>
    </source>
</evidence>
<dbReference type="InterPro" id="IPR028082">
    <property type="entry name" value="Peripla_BP_I"/>
</dbReference>
<dbReference type="PRINTS" id="PR00036">
    <property type="entry name" value="HTHLACI"/>
</dbReference>
<dbReference type="GO" id="GO:0000976">
    <property type="term" value="F:transcription cis-regulatory region binding"/>
    <property type="evidence" value="ECO:0007669"/>
    <property type="project" value="TreeGrafter"/>
</dbReference>
<keyword evidence="1" id="KW-0805">Transcription regulation</keyword>
<dbReference type="InterPro" id="IPR046335">
    <property type="entry name" value="LacI/GalR-like_sensor"/>
</dbReference>
<evidence type="ECO:0000256" key="1">
    <source>
        <dbReference type="ARBA" id="ARBA00023015"/>
    </source>
</evidence>
<gene>
    <name evidence="5" type="ORF">HLQ16_17405</name>
</gene>
<proteinExistence type="predicted"/>
<dbReference type="SUPFAM" id="SSF47413">
    <property type="entry name" value="lambda repressor-like DNA-binding domains"/>
    <property type="match status" value="1"/>
</dbReference>
<dbReference type="Pfam" id="PF00356">
    <property type="entry name" value="LacI"/>
    <property type="match status" value="1"/>
</dbReference>
<dbReference type="EMBL" id="JABEYB010000014">
    <property type="protein sequence ID" value="NNU77708.1"/>
    <property type="molecule type" value="Genomic_DNA"/>
</dbReference>
<dbReference type="PROSITE" id="PS50932">
    <property type="entry name" value="HTH_LACI_2"/>
    <property type="match status" value="1"/>
</dbReference>
<dbReference type="PANTHER" id="PTHR30146:SF109">
    <property type="entry name" value="HTH-TYPE TRANSCRIPTIONAL REGULATOR GALS"/>
    <property type="match status" value="1"/>
</dbReference>
<dbReference type="GO" id="GO:0003700">
    <property type="term" value="F:DNA-binding transcription factor activity"/>
    <property type="evidence" value="ECO:0007669"/>
    <property type="project" value="TreeGrafter"/>
</dbReference>
<dbReference type="InterPro" id="IPR000843">
    <property type="entry name" value="HTH_LacI"/>
</dbReference>
<protein>
    <submittedName>
        <fullName evidence="5">LacI family DNA-binding transcriptional regulator</fullName>
    </submittedName>
</protein>
<evidence type="ECO:0000259" key="4">
    <source>
        <dbReference type="PROSITE" id="PS50932"/>
    </source>
</evidence>
<dbReference type="Gene3D" id="1.10.260.40">
    <property type="entry name" value="lambda repressor-like DNA-binding domains"/>
    <property type="match status" value="1"/>
</dbReference>
<dbReference type="InterPro" id="IPR010982">
    <property type="entry name" value="Lambda_DNA-bd_dom_sf"/>
</dbReference>
<keyword evidence="2 5" id="KW-0238">DNA-binding</keyword>
<dbReference type="CDD" id="cd01392">
    <property type="entry name" value="HTH_LacI"/>
    <property type="match status" value="1"/>
</dbReference>
<name>A0A7Y3SYH1_9CLOT</name>
<accession>A0A7Y3SYH1</accession>
<feature type="domain" description="HTH lacI-type" evidence="4">
    <location>
        <begin position="2"/>
        <end position="56"/>
    </location>
</feature>
<dbReference type="SMART" id="SM00354">
    <property type="entry name" value="HTH_LACI"/>
    <property type="match status" value="1"/>
</dbReference>
<keyword evidence="3" id="KW-0804">Transcription</keyword>
<dbReference type="PANTHER" id="PTHR30146">
    <property type="entry name" value="LACI-RELATED TRANSCRIPTIONAL REPRESSOR"/>
    <property type="match status" value="1"/>
</dbReference>
<dbReference type="Gene3D" id="3.40.50.2300">
    <property type="match status" value="2"/>
</dbReference>
<sequence length="326" mass="36667">MITMVDIAKKAGVSQATVSRVINGSAPVKAEIRATVMELIEKFDYHPNIMAQSLVGNKSLLIGVIITDIANPFFSDIIKSIESEATKYGYTIILCNTNYEFDKEKKYINILKSYKVDGILIVPCNQEMSLTKLKNIDIPSLVITQDIKGWSCVSISHYLAGKDVAKHLINMGYSKFAFVGSETDEKCRGFKDEIEMSGFDVKKSFIIIEEDNISKLEKYILNSFENEYIGVFAYNDIEALIVLHILKKIKVDVPEEVALIGFDNTFISREVTPNISSVAQPIEEIGKQSIKILIDKIDPQKETKEEHIILNTKIIVRESTLKSIKN</sequence>
<evidence type="ECO:0000313" key="5">
    <source>
        <dbReference type="EMBL" id="NNU77708.1"/>
    </source>
</evidence>